<dbReference type="InterPro" id="IPR006910">
    <property type="entry name" value="Rad21_Rec8_N"/>
</dbReference>
<feature type="domain" description="Rad21/Rec8-like protein N-terminal" evidence="6">
    <location>
        <begin position="1"/>
        <end position="95"/>
    </location>
</feature>
<evidence type="ECO:0000256" key="4">
    <source>
        <dbReference type="SAM" id="MobiDB-lite"/>
    </source>
</evidence>
<evidence type="ECO:0000259" key="5">
    <source>
        <dbReference type="Pfam" id="PF04824"/>
    </source>
</evidence>
<evidence type="ECO:0000256" key="3">
    <source>
        <dbReference type="ARBA" id="ARBA00023242"/>
    </source>
</evidence>
<name>A0AAJ8MXN0_9TREE</name>
<dbReference type="RefSeq" id="XP_065823534.1">
    <property type="nucleotide sequence ID" value="XM_065967462.1"/>
</dbReference>
<evidence type="ECO:0000259" key="6">
    <source>
        <dbReference type="Pfam" id="PF04825"/>
    </source>
</evidence>
<evidence type="ECO:0000256" key="2">
    <source>
        <dbReference type="ARBA" id="ARBA00009870"/>
    </source>
</evidence>
<sequence length="715" mass="79542">MFFSDDLLTSKKGSFGIIWLMATLGPRNKKITRKQLTAVNLAQTCDLIAQPPEPMALRLSGALLVGVARVYNQNYEIFYSDVSTFHSNLRRSIATDFNTSVTGVATGTTGLDLPGGGKSKPDQITFAASDYLWDTELDLEFRHIDWNNPFGIGRKRRASSQLSSQGTQSSQRESEEEEEEEDDEEEEEGSEQGRDFKRKKLTSSPAIGAYDPFTKTRTSIHHHSDSTGGNLYAGLDVHFGEEIDLGLDLNFDVPPGADDSFSGPSAGRGFELPQDEDMGVGMFDAGFDIQGEGPIPTRSRQGSVVPEVRITNSREGSVLKSALKRPHAEGSPQGSVEVIEDQLDVTKKKKFKKVKKDLELPNEEERELRRRYAEAMKNEHREVRSKEYEKTVASQASAMVDSIGGIEFFDSEMNDLISTIAQVPKFKWELDLAAHRQGQPLASIEEEAEREDQLVRQQVDDFDVFGAGMGDVPGVDTAYQDAFQDYEIPIRDPSVRHGSEGLDLEFGRRVSQQSQQGVLPWEERPRERSATPGFIDAADSSFSAASLRLSVMTPQEARLRSNSRGVSLAGPGSLRRQRQRSGSLMSDRPDNDPLLLVQGSDDDLELPEGEFDLGSLAPSQQARLDNLPRAFRPEMLATLEKQCRDFFTYVERKMIIHKAEELDFEDLAPVEPVKSTKHVAALAFYDCLTLATKKILSVSQPVAWESIEIRFAVDN</sequence>
<dbReference type="Gene3D" id="1.10.10.580">
    <property type="entry name" value="Structural maintenance of chromosome 1. Chain E"/>
    <property type="match status" value="1"/>
</dbReference>
<protein>
    <recommendedName>
        <fullName evidence="9">Rad21/Rec8-like protein N-terminal domain-containing protein</fullName>
    </recommendedName>
</protein>
<gene>
    <name evidence="7" type="ORF">CI109_104244</name>
</gene>
<dbReference type="InterPro" id="IPR023093">
    <property type="entry name" value="ScpA-like_C"/>
</dbReference>
<feature type="domain" description="Rad21/Rec8-like protein C-terminal eukaryotic" evidence="5">
    <location>
        <begin position="671"/>
        <end position="710"/>
    </location>
</feature>
<dbReference type="EMBL" id="CP144057">
    <property type="protein sequence ID" value="WWD19780.1"/>
    <property type="molecule type" value="Genomic_DNA"/>
</dbReference>
<dbReference type="PANTHER" id="PTHR12585:SF51">
    <property type="entry name" value="MEIOTIC RECOMBINATION PROTEIN REC8"/>
    <property type="match status" value="1"/>
</dbReference>
<dbReference type="GeneID" id="43588149"/>
<evidence type="ECO:0000313" key="8">
    <source>
        <dbReference type="Proteomes" id="UP000322225"/>
    </source>
</evidence>
<dbReference type="Pfam" id="PF04825">
    <property type="entry name" value="Rad21_Rec8_N"/>
    <property type="match status" value="1"/>
</dbReference>
<evidence type="ECO:0000313" key="7">
    <source>
        <dbReference type="EMBL" id="WWD19780.1"/>
    </source>
</evidence>
<comment type="similarity">
    <text evidence="2">Belongs to the rad21 family.</text>
</comment>
<dbReference type="AlphaFoldDB" id="A0AAJ8MXN0"/>
<organism evidence="7 8">
    <name type="scientific">Kwoniella shandongensis</name>
    <dbReference type="NCBI Taxonomy" id="1734106"/>
    <lineage>
        <taxon>Eukaryota</taxon>
        <taxon>Fungi</taxon>
        <taxon>Dikarya</taxon>
        <taxon>Basidiomycota</taxon>
        <taxon>Agaricomycotina</taxon>
        <taxon>Tremellomycetes</taxon>
        <taxon>Tremellales</taxon>
        <taxon>Cryptococcaceae</taxon>
        <taxon>Kwoniella</taxon>
    </lineage>
</organism>
<reference evidence="7" key="1">
    <citation type="submission" date="2017-08" db="EMBL/GenBank/DDBJ databases">
        <authorList>
            <person name="Cuomo C."/>
            <person name="Billmyre B."/>
            <person name="Heitman J."/>
        </authorList>
    </citation>
    <scope>NUCLEOTIDE SEQUENCE</scope>
    <source>
        <strain evidence="7">CBS 12478</strain>
    </source>
</reference>
<feature type="region of interest" description="Disordered" evidence="4">
    <location>
        <begin position="556"/>
        <end position="593"/>
    </location>
</feature>
<feature type="region of interest" description="Disordered" evidence="4">
    <location>
        <begin position="156"/>
        <end position="227"/>
    </location>
</feature>
<keyword evidence="3" id="KW-0539">Nucleus</keyword>
<dbReference type="InterPro" id="IPR036390">
    <property type="entry name" value="WH_DNA-bd_sf"/>
</dbReference>
<dbReference type="KEGG" id="ksn:43588149"/>
<evidence type="ECO:0000256" key="1">
    <source>
        <dbReference type="ARBA" id="ARBA00004123"/>
    </source>
</evidence>
<keyword evidence="8" id="KW-1185">Reference proteome</keyword>
<dbReference type="GO" id="GO:0003682">
    <property type="term" value="F:chromatin binding"/>
    <property type="evidence" value="ECO:0007669"/>
    <property type="project" value="TreeGrafter"/>
</dbReference>
<feature type="region of interest" description="Disordered" evidence="4">
    <location>
        <begin position="513"/>
        <end position="534"/>
    </location>
</feature>
<proteinExistence type="inferred from homology"/>
<dbReference type="GO" id="GO:0005634">
    <property type="term" value="C:nucleus"/>
    <property type="evidence" value="ECO:0007669"/>
    <property type="project" value="UniProtKB-SubCell"/>
</dbReference>
<comment type="subcellular location">
    <subcellularLocation>
        <location evidence="1">Nucleus</location>
    </subcellularLocation>
</comment>
<dbReference type="Proteomes" id="UP000322225">
    <property type="component" value="Chromosome 7"/>
</dbReference>
<dbReference type="InterPro" id="IPR006909">
    <property type="entry name" value="Rad21/Rec8_C_eu"/>
</dbReference>
<dbReference type="GO" id="GO:0006302">
    <property type="term" value="P:double-strand break repair"/>
    <property type="evidence" value="ECO:0007669"/>
    <property type="project" value="TreeGrafter"/>
</dbReference>
<dbReference type="PANTHER" id="PTHR12585">
    <property type="entry name" value="SCC1 / RAD21 FAMILY MEMBER"/>
    <property type="match status" value="1"/>
</dbReference>
<dbReference type="SUPFAM" id="SSF46785">
    <property type="entry name" value="Winged helix' DNA-binding domain"/>
    <property type="match status" value="1"/>
</dbReference>
<dbReference type="GO" id="GO:0008278">
    <property type="term" value="C:cohesin complex"/>
    <property type="evidence" value="ECO:0007669"/>
    <property type="project" value="InterPro"/>
</dbReference>
<feature type="compositionally biased region" description="Low complexity" evidence="4">
    <location>
        <begin position="159"/>
        <end position="171"/>
    </location>
</feature>
<feature type="compositionally biased region" description="Acidic residues" evidence="4">
    <location>
        <begin position="174"/>
        <end position="190"/>
    </location>
</feature>
<dbReference type="InterPro" id="IPR039781">
    <property type="entry name" value="Rad21/Rec8-like"/>
</dbReference>
<reference evidence="7" key="2">
    <citation type="submission" date="2024-01" db="EMBL/GenBank/DDBJ databases">
        <title>Comparative genomics of Cryptococcus and Kwoniella reveals pathogenesis evolution and contrasting modes of karyotype evolution via chromosome fusion or intercentromeric recombination.</title>
        <authorList>
            <person name="Coelho M.A."/>
            <person name="David-Palma M."/>
            <person name="Shea T."/>
            <person name="Bowers K."/>
            <person name="McGinley-Smith S."/>
            <person name="Mohammad A.W."/>
            <person name="Gnirke A."/>
            <person name="Yurkov A.M."/>
            <person name="Nowrousian M."/>
            <person name="Sun S."/>
            <person name="Cuomo C.A."/>
            <person name="Heitman J."/>
        </authorList>
    </citation>
    <scope>NUCLEOTIDE SEQUENCE</scope>
    <source>
        <strain evidence="7">CBS 12478</strain>
    </source>
</reference>
<evidence type="ECO:0008006" key="9">
    <source>
        <dbReference type="Google" id="ProtNLM"/>
    </source>
</evidence>
<accession>A0AAJ8MXN0</accession>
<dbReference type="Pfam" id="PF04824">
    <property type="entry name" value="Rad21_Rec8"/>
    <property type="match status" value="1"/>
</dbReference>
<dbReference type="GO" id="GO:0007062">
    <property type="term" value="P:sister chromatid cohesion"/>
    <property type="evidence" value="ECO:0007669"/>
    <property type="project" value="InterPro"/>
</dbReference>